<dbReference type="Proteomes" id="UP000471465">
    <property type="component" value="Unassembled WGS sequence"/>
</dbReference>
<feature type="binding site" evidence="6 7">
    <location>
        <position position="82"/>
    </location>
    <ligand>
        <name>S-adenosyl-L-methionine</name>
        <dbReference type="ChEBI" id="CHEBI:59789"/>
    </ligand>
</feature>
<dbReference type="CDD" id="cd18094">
    <property type="entry name" value="SpoU-like_TrmL"/>
    <property type="match status" value="1"/>
</dbReference>
<feature type="binding site" evidence="6 7">
    <location>
        <position position="117"/>
    </location>
    <ligand>
        <name>S-adenosyl-L-methionine</name>
        <dbReference type="ChEBI" id="CHEBI:59789"/>
    </ligand>
</feature>
<name>A0A6N7C0M5_9GAMM</name>
<keyword evidence="10" id="KW-1185">Reference proteome</keyword>
<dbReference type="GO" id="GO:0005737">
    <property type="term" value="C:cytoplasm"/>
    <property type="evidence" value="ECO:0007669"/>
    <property type="project" value="UniProtKB-SubCell"/>
</dbReference>
<gene>
    <name evidence="6" type="primary">trmL</name>
    <name evidence="9" type="ORF">FQV37_587</name>
</gene>
<organism evidence="9 10">
    <name type="scientific">Psychrobacter nivimaris</name>
    <dbReference type="NCBI Taxonomy" id="281738"/>
    <lineage>
        <taxon>Bacteria</taxon>
        <taxon>Pseudomonadati</taxon>
        <taxon>Pseudomonadota</taxon>
        <taxon>Gammaproteobacteria</taxon>
        <taxon>Moraxellales</taxon>
        <taxon>Moraxellaceae</taxon>
        <taxon>Psychrobacter</taxon>
    </lineage>
</organism>
<keyword evidence="4 6" id="KW-0949">S-adenosyl-L-methionine</keyword>
<feature type="binding site" evidence="6 7">
    <location>
        <position position="147"/>
    </location>
    <ligand>
        <name>S-adenosyl-L-methionine</name>
        <dbReference type="ChEBI" id="CHEBI:59789"/>
    </ligand>
</feature>
<dbReference type="InterPro" id="IPR001537">
    <property type="entry name" value="SpoU_MeTrfase"/>
</dbReference>
<evidence type="ECO:0000256" key="4">
    <source>
        <dbReference type="ARBA" id="ARBA00022691"/>
    </source>
</evidence>
<dbReference type="PANTHER" id="PTHR42971:SF1">
    <property type="entry name" value="TRNA (CYTIDINE(34)-2'-O)-METHYLTRANSFERASE"/>
    <property type="match status" value="1"/>
</dbReference>
<comment type="caution">
    <text evidence="9">The sequence shown here is derived from an EMBL/GenBank/DDBJ whole genome shotgun (WGS) entry which is preliminary data.</text>
</comment>
<dbReference type="GO" id="GO:0008757">
    <property type="term" value="F:S-adenosylmethionine-dependent methyltransferase activity"/>
    <property type="evidence" value="ECO:0007669"/>
    <property type="project" value="UniProtKB-UniRule"/>
</dbReference>
<keyword evidence="1 6" id="KW-0963">Cytoplasm</keyword>
<evidence type="ECO:0000256" key="2">
    <source>
        <dbReference type="ARBA" id="ARBA00022603"/>
    </source>
</evidence>
<comment type="similarity">
    <text evidence="6">Belongs to the class IV-like SAM-binding methyltransferase superfamily. RNA methyltransferase TrmH family. TrmL subfamily.</text>
</comment>
<evidence type="ECO:0000256" key="6">
    <source>
        <dbReference type="HAMAP-Rule" id="MF_01885"/>
    </source>
</evidence>
<dbReference type="GO" id="GO:0003723">
    <property type="term" value="F:RNA binding"/>
    <property type="evidence" value="ECO:0007669"/>
    <property type="project" value="InterPro"/>
</dbReference>
<protein>
    <recommendedName>
        <fullName evidence="6">tRNA (cytidine(34)-2'-O)-methyltransferase</fullName>
        <ecNumber evidence="6">2.1.1.207</ecNumber>
    </recommendedName>
    <alternativeName>
        <fullName evidence="6">tRNA (cytidine/uridine-2'-O-)-methyltransferase TrmL</fullName>
    </alternativeName>
</protein>
<evidence type="ECO:0000313" key="10">
    <source>
        <dbReference type="Proteomes" id="UP000471465"/>
    </source>
</evidence>
<dbReference type="InterPro" id="IPR029026">
    <property type="entry name" value="tRNA_m1G_MTases_N"/>
</dbReference>
<evidence type="ECO:0000256" key="7">
    <source>
        <dbReference type="PIRSR" id="PIRSR029256-1"/>
    </source>
</evidence>
<comment type="catalytic activity">
    <reaction evidence="6">
        <text>5-carboxymethylaminomethyluridine(34) in tRNA(Leu) + S-adenosyl-L-methionine = 5-carboxymethylaminomethyl-2'-O-methyluridine(34) in tRNA(Leu) + S-adenosyl-L-homocysteine + H(+)</text>
        <dbReference type="Rhea" id="RHEA:43088"/>
        <dbReference type="Rhea" id="RHEA-COMP:10333"/>
        <dbReference type="Rhea" id="RHEA-COMP:10334"/>
        <dbReference type="ChEBI" id="CHEBI:15378"/>
        <dbReference type="ChEBI" id="CHEBI:57856"/>
        <dbReference type="ChEBI" id="CHEBI:59789"/>
        <dbReference type="ChEBI" id="CHEBI:74508"/>
        <dbReference type="ChEBI" id="CHEBI:74511"/>
        <dbReference type="EC" id="2.1.1.207"/>
    </reaction>
</comment>
<dbReference type="PIRSF" id="PIRSF029256">
    <property type="entry name" value="SpoU_TrmH_prd"/>
    <property type="match status" value="1"/>
</dbReference>
<evidence type="ECO:0000256" key="1">
    <source>
        <dbReference type="ARBA" id="ARBA00022490"/>
    </source>
</evidence>
<proteinExistence type="inferred from homology"/>
<dbReference type="AlphaFoldDB" id="A0A6N7C0M5"/>
<reference evidence="9 10" key="1">
    <citation type="submission" date="2019-09" db="EMBL/GenBank/DDBJ databases">
        <title>Draft genome sequence of Psychrobacter nivimaris LAMA 639, in search for biotechnological relevant genes.</title>
        <authorList>
            <person name="Lima A.O.S."/>
            <person name="Staloch B.E.K."/>
            <person name="Freitas R.C."/>
            <person name="Niero H."/>
            <person name="Silva M.A.C."/>
        </authorList>
    </citation>
    <scope>NUCLEOTIDE SEQUENCE [LARGE SCALE GENOMIC DNA]</scope>
    <source>
        <strain evidence="9 10">LAMA 639</strain>
    </source>
</reference>
<comment type="subunit">
    <text evidence="6">Homodimer.</text>
</comment>
<keyword evidence="5 6" id="KW-0819">tRNA processing</keyword>
<evidence type="ECO:0000259" key="8">
    <source>
        <dbReference type="Pfam" id="PF00588"/>
    </source>
</evidence>
<evidence type="ECO:0000256" key="5">
    <source>
        <dbReference type="ARBA" id="ARBA00022694"/>
    </source>
</evidence>
<comment type="function">
    <text evidence="6">Methylates the ribose at the nucleotide 34 wobble position in the two leucyl isoacceptors tRNA(Leu)(CmAA) and tRNA(Leu)(cmnm5UmAA). Catalyzes the methyl transfer from S-adenosyl-L-methionine to the 2'-OH of the wobble nucleotide.</text>
</comment>
<evidence type="ECO:0000313" key="9">
    <source>
        <dbReference type="EMBL" id="KAF0568831.1"/>
    </source>
</evidence>
<dbReference type="GO" id="GO:0008175">
    <property type="term" value="F:tRNA methyltransferase activity"/>
    <property type="evidence" value="ECO:0007669"/>
    <property type="project" value="UniProtKB-UniRule"/>
</dbReference>
<dbReference type="Gene3D" id="3.40.1280.10">
    <property type="match status" value="1"/>
</dbReference>
<keyword evidence="2 6" id="KW-0489">Methyltransferase</keyword>
<dbReference type="GO" id="GO:0002130">
    <property type="term" value="P:wobble position ribose methylation"/>
    <property type="evidence" value="ECO:0007669"/>
    <property type="project" value="TreeGrafter"/>
</dbReference>
<comment type="subcellular location">
    <subcellularLocation>
        <location evidence="6">Cytoplasm</location>
    </subcellularLocation>
</comment>
<dbReference type="InterPro" id="IPR029028">
    <property type="entry name" value="Alpha/beta_knot_MTases"/>
</dbReference>
<feature type="domain" description="tRNA/rRNA methyltransferase SpoU type" evidence="8">
    <location>
        <begin position="3"/>
        <end position="159"/>
    </location>
</feature>
<dbReference type="PANTHER" id="PTHR42971">
    <property type="entry name" value="TRNA (CYTIDINE(34)-2'-O)-METHYLTRANSFERASE"/>
    <property type="match status" value="1"/>
</dbReference>
<dbReference type="EMBL" id="VZIZ01000015">
    <property type="protein sequence ID" value="KAF0568831.1"/>
    <property type="molecule type" value="Genomic_DNA"/>
</dbReference>
<feature type="binding site" evidence="6 7">
    <location>
        <position position="139"/>
    </location>
    <ligand>
        <name>S-adenosyl-L-methionine</name>
        <dbReference type="ChEBI" id="CHEBI:59789"/>
    </ligand>
</feature>
<dbReference type="InterPro" id="IPR016914">
    <property type="entry name" value="TrmL"/>
</dbReference>
<dbReference type="SUPFAM" id="SSF75217">
    <property type="entry name" value="alpha/beta knot"/>
    <property type="match status" value="1"/>
</dbReference>
<accession>A0A6N7C0M5</accession>
<evidence type="ECO:0000256" key="3">
    <source>
        <dbReference type="ARBA" id="ARBA00022679"/>
    </source>
</evidence>
<dbReference type="Pfam" id="PF00588">
    <property type="entry name" value="SpoU_methylase"/>
    <property type="match status" value="1"/>
</dbReference>
<dbReference type="HAMAP" id="MF_01885">
    <property type="entry name" value="tRNA_methyltr_TrmL"/>
    <property type="match status" value="1"/>
</dbReference>
<comment type="catalytic activity">
    <reaction evidence="6">
        <text>cytidine(34) in tRNA + S-adenosyl-L-methionine = 2'-O-methylcytidine(34) in tRNA + S-adenosyl-L-homocysteine + H(+)</text>
        <dbReference type="Rhea" id="RHEA:43084"/>
        <dbReference type="Rhea" id="RHEA-COMP:10331"/>
        <dbReference type="Rhea" id="RHEA-COMP:10332"/>
        <dbReference type="ChEBI" id="CHEBI:15378"/>
        <dbReference type="ChEBI" id="CHEBI:57856"/>
        <dbReference type="ChEBI" id="CHEBI:59789"/>
        <dbReference type="ChEBI" id="CHEBI:74495"/>
        <dbReference type="ChEBI" id="CHEBI:82748"/>
        <dbReference type="EC" id="2.1.1.207"/>
    </reaction>
</comment>
<dbReference type="EC" id="2.1.1.207" evidence="6"/>
<sequence>MTIHIVLVAPKMPSNTGNIIRLCANSGAQLHLVRPLGFELDDKKLRRAGLDYHEYAHLQVHDDWTAARQALKAADCHVVTALTTKLSKPFYDYDFGKHSDSKASDKAAMPNIALVFGSETAGLADDIREDIGADNWLRLPMLADSRSLNLSNSVAICLYEIWRQQGFMGDEGRSIGYETLTVYDPK</sequence>
<keyword evidence="3 6" id="KW-0808">Transferase</keyword>
<dbReference type="RefSeq" id="WP_160021905.1">
    <property type="nucleotide sequence ID" value="NZ_VZIZ01000015.1"/>
</dbReference>